<keyword evidence="1" id="KW-0456">Lyase</keyword>
<accession>G4RJW4</accession>
<dbReference type="GeneID" id="69053185"/>
<organism evidence="1 2">
    <name type="scientific">Thermoproteus tenax (strain ATCC 35583 / DSM 2078 / JCM 9277 / NBRC 100435 / Kra 1)</name>
    <dbReference type="NCBI Taxonomy" id="768679"/>
    <lineage>
        <taxon>Archaea</taxon>
        <taxon>Thermoproteota</taxon>
        <taxon>Thermoprotei</taxon>
        <taxon>Thermoproteales</taxon>
        <taxon>Thermoproteaceae</taxon>
        <taxon>Thermoproteus</taxon>
    </lineage>
</organism>
<evidence type="ECO:0000313" key="2">
    <source>
        <dbReference type="Proteomes" id="UP000002654"/>
    </source>
</evidence>
<reference evidence="1 2" key="1">
    <citation type="journal article" date="2011" name="PLoS ONE">
        <title>The complete genome sequence of Thermoproteus tenax: a physiologically versatile member of the Crenarchaeota.</title>
        <authorList>
            <person name="Siebers B."/>
            <person name="Zaparty M."/>
            <person name="Raddatz G."/>
            <person name="Tjaden B."/>
            <person name="Albers S.V."/>
            <person name="Bell S.D."/>
            <person name="Blombach F."/>
            <person name="Kletzin A."/>
            <person name="Kyrpides N."/>
            <person name="Lanz C."/>
            <person name="Plagens A."/>
            <person name="Rampp M."/>
            <person name="Rosinus A."/>
            <person name="von Jan M."/>
            <person name="Makarova K.S."/>
            <person name="Klenk H.P."/>
            <person name="Schuster S.C."/>
            <person name="Hensel R."/>
        </authorList>
    </citation>
    <scope>NUCLEOTIDE SEQUENCE [LARGE SCALE GENOMIC DNA]</scope>
    <source>
        <strain evidence="2">ATCC 35583 / DSM 2078 / JCM 9277 / NBRC 100435 / Kra 1</strain>
    </source>
</reference>
<dbReference type="GO" id="GO:0004638">
    <property type="term" value="F:phosphoribosylaminoimidazole carboxylase activity"/>
    <property type="evidence" value="ECO:0007669"/>
    <property type="project" value="UniProtKB-EC"/>
</dbReference>
<sequence>MVTFEFENVDVEAARGAERLGKLKPPLGLLAKKSRLEEGAFFDSLKIPTAPWARGVGGSGCGGH</sequence>
<dbReference type="KEGG" id="ttn:TTX_1221"/>
<dbReference type="EMBL" id="FN869859">
    <property type="protein sequence ID" value="CCC81859.1"/>
    <property type="molecule type" value="Genomic_DNA"/>
</dbReference>
<proteinExistence type="predicted"/>
<dbReference type="eggNOG" id="arCOG01597">
    <property type="taxonomic scope" value="Archaea"/>
</dbReference>
<dbReference type="HOGENOM" id="CLU_2857311_0_0_2"/>
<dbReference type="STRING" id="768679.TTX_1221"/>
<keyword evidence="2" id="KW-1185">Reference proteome</keyword>
<dbReference type="RefSeq" id="WP_014127114.1">
    <property type="nucleotide sequence ID" value="NC_016070.1"/>
</dbReference>
<dbReference type="PATRIC" id="fig|768679.9.peg.1229"/>
<gene>
    <name evidence="1" type="primary">purK</name>
    <name evidence="1" type="ordered locus">TTX_1221</name>
</gene>
<dbReference type="EC" id="4.1.1.21" evidence="1"/>
<dbReference type="AlphaFoldDB" id="G4RJW4"/>
<dbReference type="PaxDb" id="768679-TTX_1221"/>
<dbReference type="Proteomes" id="UP000002654">
    <property type="component" value="Chromosome"/>
</dbReference>
<evidence type="ECO:0000313" key="1">
    <source>
        <dbReference type="EMBL" id="CCC81859.1"/>
    </source>
</evidence>
<protein>
    <submittedName>
        <fullName evidence="1">Phosphoribosylaminoimidazole carboxylase</fullName>
        <ecNumber evidence="1">4.1.1.21</ecNumber>
    </submittedName>
</protein>
<name>G4RJW4_THETK</name>